<feature type="domain" description="PAS" evidence="11">
    <location>
        <begin position="149"/>
        <end position="221"/>
    </location>
</feature>
<dbReference type="InterPro" id="IPR035965">
    <property type="entry name" value="PAS-like_dom_sf"/>
</dbReference>
<evidence type="ECO:0000256" key="2">
    <source>
        <dbReference type="ARBA" id="ARBA00012438"/>
    </source>
</evidence>
<dbReference type="InterPro" id="IPR011495">
    <property type="entry name" value="Sig_transdc_His_kin_sub2_dim/P"/>
</dbReference>
<dbReference type="SUPFAM" id="SSF55785">
    <property type="entry name" value="PYP-like sensor domain (PAS domain)"/>
    <property type="match status" value="1"/>
</dbReference>
<keyword evidence="7" id="KW-0067">ATP-binding</keyword>
<dbReference type="AlphaFoldDB" id="A0A2W4XRI7"/>
<dbReference type="PROSITE" id="PS50113">
    <property type="entry name" value="PAC"/>
    <property type="match status" value="1"/>
</dbReference>
<evidence type="ECO:0000313" key="13">
    <source>
        <dbReference type="EMBL" id="PZO59524.1"/>
    </source>
</evidence>
<dbReference type="InterPro" id="IPR000700">
    <property type="entry name" value="PAS-assoc_C"/>
</dbReference>
<feature type="transmembrane region" description="Helical" evidence="9">
    <location>
        <begin position="99"/>
        <end position="122"/>
    </location>
</feature>
<comment type="caution">
    <text evidence="13">The sequence shown here is derived from an EMBL/GenBank/DDBJ whole genome shotgun (WGS) entry which is preliminary data.</text>
</comment>
<keyword evidence="9" id="KW-0812">Transmembrane</keyword>
<sequence>MLQTAHNAFVSFAYIPHGHCYLWKPGLVWLHLLSDGFIALAYFSIPIALVYFVQRRQDLPYPWLFLLFGAFIVACGFTHIFAVWTLWHPNYWTSGTVKALTAVISLITSAMMIPVIPEALALPGRGELEKAKADLEQRVLERTQALQLSEERLQMALAGSGDGLWDWNITTKEVYFSPRWQQMLGYEVNELPGHIGTWESLIHPDDKPSHMEALALHMQDSRVPYAFDYRIKTKLGGWKWIGNYGQVVTRNENGDAVRMSGTHKDISDRKQREQELAKSLAEKNVMLQEIHHRVKNNLQIICSLLNLQTQSSDPQIVEIMKESQNRVKSMALVHENLYKSENLSKINLESYVQDLSRNLLRSYHSKTSSTKISVAVLNISLDIDTAVPCGLIINELVSNALKYAFPEQRQGEVKISIFKAANQDVILNIADDGIGLSPEINLKQINTMGLRMVTALIRQISGTLSVNREAGSSFTISFPEQV</sequence>
<protein>
    <recommendedName>
        <fullName evidence="2">histidine kinase</fullName>
        <ecNumber evidence="2">2.7.13.3</ecNumber>
    </recommendedName>
</protein>
<keyword evidence="3" id="KW-0597">Phosphoprotein</keyword>
<dbReference type="EC" id="2.7.13.3" evidence="2"/>
<accession>A0A2W4XRI7</accession>
<dbReference type="SMART" id="SM00086">
    <property type="entry name" value="PAC"/>
    <property type="match status" value="1"/>
</dbReference>
<dbReference type="PROSITE" id="PS50112">
    <property type="entry name" value="PAS"/>
    <property type="match status" value="1"/>
</dbReference>
<dbReference type="Proteomes" id="UP000249794">
    <property type="component" value="Unassembled WGS sequence"/>
</dbReference>
<dbReference type="InterPro" id="IPR005467">
    <property type="entry name" value="His_kinase_dom"/>
</dbReference>
<feature type="transmembrane region" description="Helical" evidence="9">
    <location>
        <begin position="28"/>
        <end position="52"/>
    </location>
</feature>
<dbReference type="EMBL" id="QBMP01000022">
    <property type="protein sequence ID" value="PZO59524.1"/>
    <property type="molecule type" value="Genomic_DNA"/>
</dbReference>
<dbReference type="Gene3D" id="3.30.450.20">
    <property type="entry name" value="PAS domain"/>
    <property type="match status" value="1"/>
</dbReference>
<keyword evidence="8" id="KW-0843">Virulence</keyword>
<evidence type="ECO:0000259" key="12">
    <source>
        <dbReference type="PROSITE" id="PS50113"/>
    </source>
</evidence>
<dbReference type="InterPro" id="IPR013655">
    <property type="entry name" value="PAS_fold_3"/>
</dbReference>
<dbReference type="InterPro" id="IPR001610">
    <property type="entry name" value="PAC"/>
</dbReference>
<feature type="domain" description="Histidine kinase" evidence="10">
    <location>
        <begin position="289"/>
        <end position="482"/>
    </location>
</feature>
<evidence type="ECO:0000256" key="4">
    <source>
        <dbReference type="ARBA" id="ARBA00022679"/>
    </source>
</evidence>
<evidence type="ECO:0000256" key="7">
    <source>
        <dbReference type="ARBA" id="ARBA00022840"/>
    </source>
</evidence>
<feature type="domain" description="PAC" evidence="12">
    <location>
        <begin position="225"/>
        <end position="278"/>
    </location>
</feature>
<evidence type="ECO:0000256" key="5">
    <source>
        <dbReference type="ARBA" id="ARBA00022741"/>
    </source>
</evidence>
<dbReference type="Pfam" id="PF02518">
    <property type="entry name" value="HATPase_c"/>
    <property type="match status" value="1"/>
</dbReference>
<dbReference type="CDD" id="cd00130">
    <property type="entry name" value="PAS"/>
    <property type="match status" value="1"/>
</dbReference>
<keyword evidence="9" id="KW-0472">Membrane</keyword>
<dbReference type="SMART" id="SM00091">
    <property type="entry name" value="PAS"/>
    <property type="match status" value="1"/>
</dbReference>
<dbReference type="Pfam" id="PF08447">
    <property type="entry name" value="PAS_3"/>
    <property type="match status" value="1"/>
</dbReference>
<reference evidence="13 14" key="2">
    <citation type="submission" date="2018-06" db="EMBL/GenBank/DDBJ databases">
        <title>Metagenomic assembly of (sub)arctic Cyanobacteria and their associated microbiome from non-axenic cultures.</title>
        <authorList>
            <person name="Baurain D."/>
        </authorList>
    </citation>
    <scope>NUCLEOTIDE SEQUENCE [LARGE SCALE GENOMIC DNA]</scope>
    <source>
        <strain evidence="13">ULC027bin1</strain>
    </source>
</reference>
<dbReference type="NCBIfam" id="TIGR00229">
    <property type="entry name" value="sensory_box"/>
    <property type="match status" value="1"/>
</dbReference>
<dbReference type="Gene3D" id="3.30.565.10">
    <property type="entry name" value="Histidine kinase-like ATPase, C-terminal domain"/>
    <property type="match status" value="1"/>
</dbReference>
<evidence type="ECO:0000256" key="1">
    <source>
        <dbReference type="ARBA" id="ARBA00000085"/>
    </source>
</evidence>
<gene>
    <name evidence="13" type="ORF">DCF15_03775</name>
</gene>
<keyword evidence="6" id="KW-0418">Kinase</keyword>
<evidence type="ECO:0000256" key="9">
    <source>
        <dbReference type="SAM" id="Phobius"/>
    </source>
</evidence>
<evidence type="ECO:0000256" key="6">
    <source>
        <dbReference type="ARBA" id="ARBA00022777"/>
    </source>
</evidence>
<dbReference type="PROSITE" id="PS50109">
    <property type="entry name" value="HIS_KIN"/>
    <property type="match status" value="1"/>
</dbReference>
<reference evidence="14" key="1">
    <citation type="submission" date="2018-04" db="EMBL/GenBank/DDBJ databases">
        <authorList>
            <person name="Cornet L."/>
        </authorList>
    </citation>
    <scope>NUCLEOTIDE SEQUENCE [LARGE SCALE GENOMIC DNA]</scope>
</reference>
<comment type="catalytic activity">
    <reaction evidence="1">
        <text>ATP + protein L-histidine = ADP + protein N-phospho-L-histidine.</text>
        <dbReference type="EC" id="2.7.13.3"/>
    </reaction>
</comment>
<dbReference type="GO" id="GO:0004673">
    <property type="term" value="F:protein histidine kinase activity"/>
    <property type="evidence" value="ECO:0007669"/>
    <property type="project" value="UniProtKB-EC"/>
</dbReference>
<evidence type="ECO:0000259" key="10">
    <source>
        <dbReference type="PROSITE" id="PS50109"/>
    </source>
</evidence>
<evidence type="ECO:0000259" key="11">
    <source>
        <dbReference type="PROSITE" id="PS50112"/>
    </source>
</evidence>
<feature type="transmembrane region" description="Helical" evidence="9">
    <location>
        <begin position="64"/>
        <end position="87"/>
    </location>
</feature>
<dbReference type="Pfam" id="PF07568">
    <property type="entry name" value="HisKA_2"/>
    <property type="match status" value="1"/>
</dbReference>
<evidence type="ECO:0000313" key="14">
    <source>
        <dbReference type="Proteomes" id="UP000249794"/>
    </source>
</evidence>
<dbReference type="InterPro" id="IPR000014">
    <property type="entry name" value="PAS"/>
</dbReference>
<name>A0A2W4XRI7_9CYAN</name>
<dbReference type="InterPro" id="IPR036890">
    <property type="entry name" value="HATPase_C_sf"/>
</dbReference>
<keyword evidence="5" id="KW-0547">Nucleotide-binding</keyword>
<dbReference type="InterPro" id="IPR003594">
    <property type="entry name" value="HATPase_dom"/>
</dbReference>
<organism evidence="13 14">
    <name type="scientific">Phormidesmis priestleyi</name>
    <dbReference type="NCBI Taxonomy" id="268141"/>
    <lineage>
        <taxon>Bacteria</taxon>
        <taxon>Bacillati</taxon>
        <taxon>Cyanobacteriota</taxon>
        <taxon>Cyanophyceae</taxon>
        <taxon>Leptolyngbyales</taxon>
        <taxon>Leptolyngbyaceae</taxon>
        <taxon>Phormidesmis</taxon>
    </lineage>
</organism>
<evidence type="ECO:0000256" key="8">
    <source>
        <dbReference type="ARBA" id="ARBA00023026"/>
    </source>
</evidence>
<dbReference type="SMART" id="SM00387">
    <property type="entry name" value="HATPase_c"/>
    <property type="match status" value="1"/>
</dbReference>
<dbReference type="GO" id="GO:0005524">
    <property type="term" value="F:ATP binding"/>
    <property type="evidence" value="ECO:0007669"/>
    <property type="project" value="UniProtKB-KW"/>
</dbReference>
<dbReference type="PANTHER" id="PTHR41523:SF8">
    <property type="entry name" value="ETHYLENE RESPONSE SENSOR PROTEIN"/>
    <property type="match status" value="1"/>
</dbReference>
<dbReference type="PANTHER" id="PTHR41523">
    <property type="entry name" value="TWO-COMPONENT SYSTEM SENSOR PROTEIN"/>
    <property type="match status" value="1"/>
</dbReference>
<dbReference type="Pfam" id="PF25487">
    <property type="entry name" value="ETR1_N"/>
    <property type="match status" value="1"/>
</dbReference>
<dbReference type="InterPro" id="IPR058544">
    <property type="entry name" value="ETR1_N"/>
</dbReference>
<evidence type="ECO:0000256" key="3">
    <source>
        <dbReference type="ARBA" id="ARBA00022553"/>
    </source>
</evidence>
<keyword evidence="9" id="KW-1133">Transmembrane helix</keyword>
<proteinExistence type="predicted"/>
<keyword evidence="4" id="KW-0808">Transferase</keyword>
<dbReference type="SUPFAM" id="SSF55874">
    <property type="entry name" value="ATPase domain of HSP90 chaperone/DNA topoisomerase II/histidine kinase"/>
    <property type="match status" value="1"/>
</dbReference>